<organism evidence="1 2">
    <name type="scientific">Rhynchophorus ferrugineus</name>
    <name type="common">Red palm weevil</name>
    <name type="synonym">Curculio ferrugineus</name>
    <dbReference type="NCBI Taxonomy" id="354439"/>
    <lineage>
        <taxon>Eukaryota</taxon>
        <taxon>Metazoa</taxon>
        <taxon>Ecdysozoa</taxon>
        <taxon>Arthropoda</taxon>
        <taxon>Hexapoda</taxon>
        <taxon>Insecta</taxon>
        <taxon>Pterygota</taxon>
        <taxon>Neoptera</taxon>
        <taxon>Endopterygota</taxon>
        <taxon>Coleoptera</taxon>
        <taxon>Polyphaga</taxon>
        <taxon>Cucujiformia</taxon>
        <taxon>Curculionidae</taxon>
        <taxon>Dryophthorinae</taxon>
        <taxon>Rhynchophorus</taxon>
    </lineage>
</organism>
<keyword evidence="2" id="KW-1185">Reference proteome</keyword>
<gene>
    <name evidence="1" type="ORF">GWI33_003786</name>
</gene>
<feature type="non-terminal residue" evidence="1">
    <location>
        <position position="1"/>
    </location>
</feature>
<dbReference type="Proteomes" id="UP000625711">
    <property type="component" value="Unassembled WGS sequence"/>
</dbReference>
<proteinExistence type="predicted"/>
<comment type="caution">
    <text evidence="1">The sequence shown here is derived from an EMBL/GenBank/DDBJ whole genome shotgun (WGS) entry which is preliminary data.</text>
</comment>
<sequence>IEMPTKETEARRMVEIKIISDWIGGEGHMTVQVGIWMRGLSSCRGWIPAW</sequence>
<dbReference type="AlphaFoldDB" id="A0A834HKI7"/>
<evidence type="ECO:0000313" key="1">
    <source>
        <dbReference type="EMBL" id="KAF7262968.1"/>
    </source>
</evidence>
<name>A0A834HKI7_RHYFE</name>
<accession>A0A834HKI7</accession>
<reference evidence="1" key="1">
    <citation type="submission" date="2020-08" db="EMBL/GenBank/DDBJ databases">
        <title>Genome sequencing and assembly of the red palm weevil Rhynchophorus ferrugineus.</title>
        <authorList>
            <person name="Dias G.B."/>
            <person name="Bergman C.M."/>
            <person name="Manee M."/>
        </authorList>
    </citation>
    <scope>NUCLEOTIDE SEQUENCE</scope>
    <source>
        <strain evidence="1">AA-2017</strain>
        <tissue evidence="1">Whole larva</tissue>
    </source>
</reference>
<protein>
    <submittedName>
        <fullName evidence="1">Uncharacterized protein</fullName>
    </submittedName>
</protein>
<dbReference type="EMBL" id="JAACXV010023536">
    <property type="protein sequence ID" value="KAF7262968.1"/>
    <property type="molecule type" value="Genomic_DNA"/>
</dbReference>
<evidence type="ECO:0000313" key="2">
    <source>
        <dbReference type="Proteomes" id="UP000625711"/>
    </source>
</evidence>